<evidence type="ECO:0000256" key="1">
    <source>
        <dbReference type="ARBA" id="ARBA00022946"/>
    </source>
</evidence>
<protein>
    <submittedName>
        <fullName evidence="3">Folate-binding protein YgfZ</fullName>
    </submittedName>
</protein>
<dbReference type="Gene3D" id="2.40.30.160">
    <property type="match status" value="1"/>
</dbReference>
<organism evidence="3 5">
    <name type="scientific">Methylobacterium brachiatum</name>
    <dbReference type="NCBI Taxonomy" id="269660"/>
    <lineage>
        <taxon>Bacteria</taxon>
        <taxon>Pseudomonadati</taxon>
        <taxon>Pseudomonadota</taxon>
        <taxon>Alphaproteobacteria</taxon>
        <taxon>Hyphomicrobiales</taxon>
        <taxon>Methylobacteriaceae</taxon>
        <taxon>Methylobacterium</taxon>
    </lineage>
</organism>
<dbReference type="Proteomes" id="UP001223420">
    <property type="component" value="Unassembled WGS sequence"/>
</dbReference>
<evidence type="ECO:0000313" key="3">
    <source>
        <dbReference type="EMBL" id="MDQ0546227.1"/>
    </source>
</evidence>
<dbReference type="PANTHER" id="PTHR22602">
    <property type="entry name" value="TRANSFERASE CAF17, MITOCHONDRIAL-RELATED"/>
    <property type="match status" value="1"/>
</dbReference>
<gene>
    <name evidence="4" type="ORF">ABS770_17905</name>
    <name evidence="3" type="ORF">QO001_005178</name>
</gene>
<dbReference type="PANTHER" id="PTHR22602:SF0">
    <property type="entry name" value="TRANSFERASE CAF17, MITOCHONDRIAL-RELATED"/>
    <property type="match status" value="1"/>
</dbReference>
<keyword evidence="6" id="KW-1185">Reference proteome</keyword>
<dbReference type="RefSeq" id="WP_091864055.1">
    <property type="nucleotide sequence ID" value="NZ_CP033231.1"/>
</dbReference>
<name>A0AAJ1TZ59_9HYPH</name>
<reference evidence="3" key="1">
    <citation type="submission" date="2023-07" db="EMBL/GenBank/DDBJ databases">
        <title>Genomic Encyclopedia of Type Strains, Phase IV (KMG-IV): sequencing the most valuable type-strain genomes for metagenomic binning, comparative biology and taxonomic classification.</title>
        <authorList>
            <person name="Goeker M."/>
        </authorList>
    </citation>
    <scope>NUCLEOTIDE SEQUENCE</scope>
    <source>
        <strain evidence="3">DSM 19569</strain>
    </source>
</reference>
<dbReference type="Gene3D" id="3.30.1360.120">
    <property type="entry name" value="Probable tRNA modification gtpase trme, domain 1"/>
    <property type="match status" value="1"/>
</dbReference>
<comment type="caution">
    <text evidence="3">The sequence shown here is derived from an EMBL/GenBank/DDBJ whole genome shotgun (WGS) entry which is preliminary data.</text>
</comment>
<dbReference type="EMBL" id="JBELQD010000021">
    <property type="protein sequence ID" value="MER2290143.1"/>
    <property type="molecule type" value="Genomic_DNA"/>
</dbReference>
<dbReference type="AlphaFoldDB" id="A0AAJ1TZ59"/>
<keyword evidence="1" id="KW-0809">Transit peptide</keyword>
<dbReference type="InterPro" id="IPR057460">
    <property type="entry name" value="CAF17_C"/>
</dbReference>
<evidence type="ECO:0000313" key="5">
    <source>
        <dbReference type="Proteomes" id="UP001223420"/>
    </source>
</evidence>
<evidence type="ECO:0000313" key="6">
    <source>
        <dbReference type="Proteomes" id="UP001432995"/>
    </source>
</evidence>
<dbReference type="InterPro" id="IPR017703">
    <property type="entry name" value="YgfZ/GCV_T_CS"/>
</dbReference>
<dbReference type="InterPro" id="IPR045179">
    <property type="entry name" value="YgfZ/GcvT"/>
</dbReference>
<feature type="domain" description="CAF17 C-terminal" evidence="2">
    <location>
        <begin position="200"/>
        <end position="271"/>
    </location>
</feature>
<dbReference type="GO" id="GO:0016226">
    <property type="term" value="P:iron-sulfur cluster assembly"/>
    <property type="evidence" value="ECO:0007669"/>
    <property type="project" value="TreeGrafter"/>
</dbReference>
<reference evidence="4" key="2">
    <citation type="submission" date="2024-06" db="EMBL/GenBank/DDBJ databases">
        <authorList>
            <person name="Campbell A.G."/>
        </authorList>
    </citation>
    <scope>NUCLEOTIDE SEQUENCE</scope>
    <source>
        <strain evidence="4">EM17</strain>
    </source>
</reference>
<evidence type="ECO:0000259" key="2">
    <source>
        <dbReference type="Pfam" id="PF25455"/>
    </source>
</evidence>
<dbReference type="Pfam" id="PF25455">
    <property type="entry name" value="Beta-barrel_CAF17_C"/>
    <property type="match status" value="1"/>
</dbReference>
<dbReference type="Proteomes" id="UP001432995">
    <property type="component" value="Unassembled WGS sequence"/>
</dbReference>
<dbReference type="GeneID" id="90834292"/>
<dbReference type="EMBL" id="JAUSWL010000013">
    <property type="protein sequence ID" value="MDQ0546227.1"/>
    <property type="molecule type" value="Genomic_DNA"/>
</dbReference>
<sequence length="284" mass="29463">MPVALLPDRALVTVTGPEAAALLQGVLTCNVETLEDAEARLGALLAPQGKILFDFLISRIPDGFRLDTAIDRAADLAKRLTLYRLRAQVAIAVDPTVAVAASWAGASPAVETDMVADTRHIDLGARLYAAEGAFSADAAEADYHRHRIALAVPEGGRDYAYGDAFPHEALMDQLGGVDFKKGCYVGQEVVSRMQHRGTARTRMLAARYAGEAPPPGTEITAGGKALGTTGSAAGAHGLALVRLDRLADALAAGATPLAGDRPVTLEKPAYATFALPEAAGSPAA</sequence>
<proteinExistence type="predicted"/>
<accession>A0AAJ1TZ59</accession>
<evidence type="ECO:0000313" key="4">
    <source>
        <dbReference type="EMBL" id="MER2290143.1"/>
    </source>
</evidence>
<dbReference type="NCBIfam" id="TIGR03317">
    <property type="entry name" value="ygfZ_signature"/>
    <property type="match status" value="1"/>
</dbReference>
<dbReference type="InterPro" id="IPR027266">
    <property type="entry name" value="TrmE/GcvT-like"/>
</dbReference>
<dbReference type="SUPFAM" id="SSF103025">
    <property type="entry name" value="Folate-binding domain"/>
    <property type="match status" value="1"/>
</dbReference>